<dbReference type="AlphaFoldDB" id="A0A1T4Z838"/>
<evidence type="ECO:0000313" key="2">
    <source>
        <dbReference type="Proteomes" id="UP000191040"/>
    </source>
</evidence>
<dbReference type="Proteomes" id="UP000191040">
    <property type="component" value="Chromosome I"/>
</dbReference>
<dbReference type="EMBL" id="LT796768">
    <property type="protein sequence ID" value="SKB10106.1"/>
    <property type="molecule type" value="Genomic_DNA"/>
</dbReference>
<organism evidence="1 2">
    <name type="scientific">Aeromicrobium choanae</name>
    <dbReference type="NCBI Taxonomy" id="1736691"/>
    <lineage>
        <taxon>Bacteria</taxon>
        <taxon>Bacillati</taxon>
        <taxon>Actinomycetota</taxon>
        <taxon>Actinomycetes</taxon>
        <taxon>Propionibacteriales</taxon>
        <taxon>Nocardioidaceae</taxon>
        <taxon>Aeromicrobium</taxon>
    </lineage>
</organism>
<dbReference type="STRING" id="1736691.SAMN06295964_3103"/>
<keyword evidence="2" id="KW-1185">Reference proteome</keyword>
<sequence length="49" mass="5631">MLPYYLGACSQCAERLDFRDRGDLVKRGACYRDEAKMIARYLDRVTPGS</sequence>
<reference evidence="2" key="1">
    <citation type="submission" date="2017-02" db="EMBL/GenBank/DDBJ databases">
        <authorList>
            <person name="Varghese N."/>
            <person name="Submissions S."/>
        </authorList>
    </citation>
    <scope>NUCLEOTIDE SEQUENCE [LARGE SCALE GENOMIC DNA]</scope>
    <source>
        <strain evidence="2">9H-4</strain>
    </source>
</reference>
<protein>
    <submittedName>
        <fullName evidence="1">Uncharacterized protein</fullName>
    </submittedName>
</protein>
<evidence type="ECO:0000313" key="1">
    <source>
        <dbReference type="EMBL" id="SKB10106.1"/>
    </source>
</evidence>
<proteinExistence type="predicted"/>
<name>A0A1T4Z838_9ACTN</name>
<accession>A0A1T4Z838</accession>
<gene>
    <name evidence="1" type="ORF">SAMN06295964_3103</name>
</gene>